<reference evidence="2" key="1">
    <citation type="journal article" date="2021" name="Mol. Ecol. Resour.">
        <title>Apolygus lucorum genome provides insights into omnivorousness and mesophyll feeding.</title>
        <authorList>
            <person name="Liu Y."/>
            <person name="Liu H."/>
            <person name="Wang H."/>
            <person name="Huang T."/>
            <person name="Liu B."/>
            <person name="Yang B."/>
            <person name="Yin L."/>
            <person name="Li B."/>
            <person name="Zhang Y."/>
            <person name="Zhang S."/>
            <person name="Jiang F."/>
            <person name="Zhang X."/>
            <person name="Ren Y."/>
            <person name="Wang B."/>
            <person name="Wang S."/>
            <person name="Lu Y."/>
            <person name="Wu K."/>
            <person name="Fan W."/>
            <person name="Wang G."/>
        </authorList>
    </citation>
    <scope>NUCLEOTIDE SEQUENCE</scope>
    <source>
        <strain evidence="2">12Hb</strain>
    </source>
</reference>
<dbReference type="Proteomes" id="UP000466442">
    <property type="component" value="Unassembled WGS sequence"/>
</dbReference>
<accession>A0A6A4KEE3</accession>
<dbReference type="PANTHER" id="PTHR33963:SF2">
    <property type="entry name" value="MKRN2 OPPOSITE STRAND PROTEIN"/>
    <property type="match status" value="1"/>
</dbReference>
<sequence length="169" mass="19396">MFPFRVPYPFVRPDQHSCSVVIKSTDGTFLRDFEDKDDLHIGVTSSKGVLYEYDQRGLTIGPANPSWDQSLVVFKETSQHRFLSWDDALKTVAEHSTWTPSRYCEINFNCYDFVVAFLQNLGGHCDDAISTKAKFIEQCVSPAIAKAFKYIKLYRHVWEDGFYLCGLDS</sequence>
<proteinExistence type="predicted"/>
<dbReference type="PANTHER" id="PTHR33963">
    <property type="entry name" value="MKRN2 OPPOSITE STRAND PROTEIN"/>
    <property type="match status" value="1"/>
</dbReference>
<dbReference type="InterPro" id="IPR032016">
    <property type="entry name" value="MKRN2OS-like"/>
</dbReference>
<evidence type="ECO:0000313" key="2">
    <source>
        <dbReference type="EMBL" id="KAF6214230.1"/>
    </source>
</evidence>
<feature type="domain" description="MKRN2 opposite strand protein-like C-terminal" evidence="1">
    <location>
        <begin position="3"/>
        <end position="157"/>
    </location>
</feature>
<comment type="caution">
    <text evidence="2">The sequence shown here is derived from an EMBL/GenBank/DDBJ whole genome shotgun (WGS) entry which is preliminary data.</text>
</comment>
<evidence type="ECO:0000313" key="3">
    <source>
        <dbReference type="Proteomes" id="UP000466442"/>
    </source>
</evidence>
<dbReference type="OrthoDB" id="10065749at2759"/>
<protein>
    <recommendedName>
        <fullName evidence="1">MKRN2 opposite strand protein-like C-terminal domain-containing protein</fullName>
    </recommendedName>
</protein>
<dbReference type="Pfam" id="PF16044">
    <property type="entry name" value="DUF4796_C"/>
    <property type="match status" value="1"/>
</dbReference>
<organism evidence="2 3">
    <name type="scientific">Apolygus lucorum</name>
    <name type="common">Small green plant bug</name>
    <name type="synonym">Lygocoris lucorum</name>
    <dbReference type="NCBI Taxonomy" id="248454"/>
    <lineage>
        <taxon>Eukaryota</taxon>
        <taxon>Metazoa</taxon>
        <taxon>Ecdysozoa</taxon>
        <taxon>Arthropoda</taxon>
        <taxon>Hexapoda</taxon>
        <taxon>Insecta</taxon>
        <taxon>Pterygota</taxon>
        <taxon>Neoptera</taxon>
        <taxon>Paraneoptera</taxon>
        <taxon>Hemiptera</taxon>
        <taxon>Heteroptera</taxon>
        <taxon>Panheteroptera</taxon>
        <taxon>Cimicomorpha</taxon>
        <taxon>Miridae</taxon>
        <taxon>Mirini</taxon>
        <taxon>Apolygus</taxon>
    </lineage>
</organism>
<gene>
    <name evidence="2" type="ORF">GE061_008969</name>
</gene>
<name>A0A6A4KEE3_APOLU</name>
<keyword evidence="3" id="KW-1185">Reference proteome</keyword>
<dbReference type="EMBL" id="WIXP02000002">
    <property type="protein sequence ID" value="KAF6214230.1"/>
    <property type="molecule type" value="Genomic_DNA"/>
</dbReference>
<dbReference type="InterPro" id="IPR053921">
    <property type="entry name" value="MKRN2OS-like_C"/>
</dbReference>
<dbReference type="AlphaFoldDB" id="A0A6A4KEE3"/>
<evidence type="ECO:0000259" key="1">
    <source>
        <dbReference type="Pfam" id="PF16044"/>
    </source>
</evidence>